<keyword evidence="1" id="KW-0472">Membrane</keyword>
<dbReference type="InterPro" id="IPR025489">
    <property type="entry name" value="DUF4381"/>
</dbReference>
<sequence length="178" mass="19891">MSMIAAANPASNAPVDALANLKDIHLPTAVSWWPLAPGWWVLLALFFLMIALAVILYIRSQRKTSQEIIVEQALHLFHQLQQQSLSPKDLIMALSELLRRTAISLYGRDEIANLAGDEWLHFLNKRGSTKAFTNGVGRALAEQPYRPDVDYNREALLGLTDDWLKKQLLSTSGKVSAK</sequence>
<keyword evidence="1" id="KW-0812">Transmembrane</keyword>
<comment type="caution">
    <text evidence="2">The sequence shown here is derived from an EMBL/GenBank/DDBJ whole genome shotgun (WGS) entry which is preliminary data.</text>
</comment>
<reference evidence="2" key="1">
    <citation type="journal article" date="2020" name="mSystems">
        <title>Genome- and Community-Level Interaction Insights into Carbon Utilization and Element Cycling Functions of Hydrothermarchaeota in Hydrothermal Sediment.</title>
        <authorList>
            <person name="Zhou Z."/>
            <person name="Liu Y."/>
            <person name="Xu W."/>
            <person name="Pan J."/>
            <person name="Luo Z.H."/>
            <person name="Li M."/>
        </authorList>
    </citation>
    <scope>NUCLEOTIDE SEQUENCE [LARGE SCALE GENOMIC DNA]</scope>
    <source>
        <strain evidence="2">HyVt-493</strain>
    </source>
</reference>
<protein>
    <submittedName>
        <fullName evidence="2">DUF4381 domain-containing protein</fullName>
    </submittedName>
</protein>
<evidence type="ECO:0000256" key="1">
    <source>
        <dbReference type="SAM" id="Phobius"/>
    </source>
</evidence>
<evidence type="ECO:0000313" key="2">
    <source>
        <dbReference type="EMBL" id="HFC92895.1"/>
    </source>
</evidence>
<dbReference type="EMBL" id="DRMS01000329">
    <property type="protein sequence ID" value="HFC92895.1"/>
    <property type="molecule type" value="Genomic_DNA"/>
</dbReference>
<name>A0A7V2T0G5_LEUMU</name>
<proteinExistence type="predicted"/>
<accession>A0A7V2T0G5</accession>
<keyword evidence="1" id="KW-1133">Transmembrane helix</keyword>
<gene>
    <name evidence="2" type="ORF">ENJ51_08805</name>
</gene>
<feature type="transmembrane region" description="Helical" evidence="1">
    <location>
        <begin position="39"/>
        <end position="58"/>
    </location>
</feature>
<dbReference type="Proteomes" id="UP000885750">
    <property type="component" value="Unassembled WGS sequence"/>
</dbReference>
<organism evidence="2">
    <name type="scientific">Leucothrix mucor</name>
    <dbReference type="NCBI Taxonomy" id="45248"/>
    <lineage>
        <taxon>Bacteria</taxon>
        <taxon>Pseudomonadati</taxon>
        <taxon>Pseudomonadota</taxon>
        <taxon>Gammaproteobacteria</taxon>
        <taxon>Thiotrichales</taxon>
        <taxon>Thiotrichaceae</taxon>
        <taxon>Leucothrix</taxon>
    </lineage>
</organism>
<dbReference type="Pfam" id="PF14316">
    <property type="entry name" value="DUF4381"/>
    <property type="match status" value="1"/>
</dbReference>
<dbReference type="AlphaFoldDB" id="A0A7V2T0G5"/>